<keyword evidence="3 7" id="KW-0694">RNA-binding</keyword>
<keyword evidence="12" id="KW-1185">Reference proteome</keyword>
<evidence type="ECO:0000313" key="11">
    <source>
        <dbReference type="EMBL" id="KAB1224436.1"/>
    </source>
</evidence>
<feature type="region of interest" description="Disordered" evidence="8">
    <location>
        <begin position="86"/>
        <end position="128"/>
    </location>
</feature>
<dbReference type="InterPro" id="IPR001890">
    <property type="entry name" value="RNA-binding_CRM"/>
</dbReference>
<sequence length="791" mass="88129">MALKLPIPFPIFAPPPRNPIPNPSSNPSNHRSPTEVRFSRWNNANAEKFEQRRREQKEIEDDIRRGRRFDSAAKITDTHDTATITGIETFKSIGTPSSPSSPSIPGKKSKYSKNPNTDLNDSHPAFRRVPKTMKLPNVSQPQPKPVARDANISIGADGVSYVIDGAPFEFKYSYTETPKAKPVKLREPPFVPFGPTTMPRPWTGRAPLPPSKKQLKEFDSFQLPPPNKKGVKPVQAPGPFLAGCGPRHVRSREEILGEPLTEEEIRGLVNGCMKTMRQLNIGRDGLTHNMLDNIHAHWKRRRVCKIKCKGVCTVDMDNVHQQLEERTGGKIIYRKGGVIYLFRGRNYNYRTRPRFPLMLWKPIPPVYPRLIKQVPEGLTLEEVTEMRKKGLKLIPICKLGKNGVYCDLVKNVREAFEECELVRINCQGINGSDYRRIGAKLKDLVPCVLISFAYEHILVWRGQKWKSSLPKLDNGYKEAKTSNIDDAISIAAPLEDQEVSANTSKIPANDASLETLGSSMSSIHSVDVDVGCEDLSSRETVYQSVGTEVDSNVGKTNRIETIGELTGCSDDEPEPGNALMTVGIDDKLETMSSKCGSDVMLDDKGYTHEGLQTNVGSDINAGTVGNTASRVEAHRVENSTQDKLLDVSEVVQDLNEPARSSAPWTEGVLLLRKQAIDNGSAVILDDSSLDDDIIYQRAVAMARSAPPGPVFRHQFRKTAVQKLEEQESGDIKKVEEQETGDLEVMGNTLVSSERREKKSRNIKRPKDFDKLYQDVVPQGSLRVDELAKLLA</sequence>
<dbReference type="GO" id="GO:0003723">
    <property type="term" value="F:RNA binding"/>
    <property type="evidence" value="ECO:0007669"/>
    <property type="project" value="UniProtKB-UniRule"/>
</dbReference>
<feature type="compositionally biased region" description="Low complexity" evidence="8">
    <location>
        <begin position="91"/>
        <end position="106"/>
    </location>
</feature>
<reference evidence="10" key="3">
    <citation type="submission" date="2019-09" db="EMBL/GenBank/DDBJ databases">
        <authorList>
            <person name="Gao Z."/>
        </authorList>
    </citation>
    <scope>NUCLEOTIDE SEQUENCE</scope>
    <source>
        <tissue evidence="10">Leaves</tissue>
    </source>
</reference>
<evidence type="ECO:0000256" key="3">
    <source>
        <dbReference type="ARBA" id="ARBA00022884"/>
    </source>
</evidence>
<evidence type="ECO:0000256" key="2">
    <source>
        <dbReference type="ARBA" id="ARBA00022737"/>
    </source>
</evidence>
<dbReference type="OrthoDB" id="2021019at2759"/>
<dbReference type="AlphaFoldDB" id="A0A6A1WGJ0"/>
<evidence type="ECO:0000259" key="9">
    <source>
        <dbReference type="PROSITE" id="PS51295"/>
    </source>
</evidence>
<dbReference type="GO" id="GO:0006397">
    <property type="term" value="P:mRNA processing"/>
    <property type="evidence" value="ECO:0007669"/>
    <property type="project" value="UniProtKB-KW"/>
</dbReference>
<feature type="compositionally biased region" description="Basic and acidic residues" evidence="8">
    <location>
        <begin position="47"/>
        <end position="67"/>
    </location>
</feature>
<keyword evidence="5" id="KW-0508">mRNA splicing</keyword>
<name>A0A6A1WGJ0_9ROSI</name>
<evidence type="ECO:0000256" key="5">
    <source>
        <dbReference type="ARBA" id="ARBA00023187"/>
    </source>
</evidence>
<gene>
    <name evidence="10" type="ORF">CJ030_MR2G016318</name>
    <name evidence="11" type="ORF">CJ030_MR2G016325</name>
</gene>
<evidence type="ECO:0000313" key="10">
    <source>
        <dbReference type="EMBL" id="KAB1224429.1"/>
    </source>
</evidence>
<keyword evidence="4" id="KW-0809">Transit peptide</keyword>
<feature type="domain" description="CRM" evidence="9">
    <location>
        <begin position="376"/>
        <end position="472"/>
    </location>
</feature>
<proteinExistence type="predicted"/>
<dbReference type="GO" id="GO:1990904">
    <property type="term" value="C:ribonucleoprotein complex"/>
    <property type="evidence" value="ECO:0007669"/>
    <property type="project" value="UniProtKB-KW"/>
</dbReference>
<feature type="compositionally biased region" description="Pro residues" evidence="8">
    <location>
        <begin position="7"/>
        <end position="24"/>
    </location>
</feature>
<dbReference type="EMBL" id="RXIC02000020">
    <property type="protein sequence ID" value="KAB1224429.1"/>
    <property type="molecule type" value="Genomic_DNA"/>
</dbReference>
<feature type="region of interest" description="Disordered" evidence="8">
    <location>
        <begin position="1"/>
        <end position="67"/>
    </location>
</feature>
<keyword evidence="2" id="KW-0677">Repeat</keyword>
<dbReference type="PROSITE" id="PS51295">
    <property type="entry name" value="CRM"/>
    <property type="match status" value="2"/>
</dbReference>
<dbReference type="Proteomes" id="UP000516437">
    <property type="component" value="Chromosome 2"/>
</dbReference>
<protein>
    <submittedName>
        <fullName evidence="10">CRS2-associated factor 1, chloroplastic</fullName>
    </submittedName>
</protein>
<dbReference type="InterPro" id="IPR035920">
    <property type="entry name" value="YhbY-like_sf"/>
</dbReference>
<dbReference type="InterPro" id="IPR044599">
    <property type="entry name" value="CAF1P_plant"/>
</dbReference>
<keyword evidence="1" id="KW-0507">mRNA processing</keyword>
<evidence type="ECO:0000256" key="7">
    <source>
        <dbReference type="PROSITE-ProRule" id="PRU00626"/>
    </source>
</evidence>
<reference evidence="10" key="1">
    <citation type="submission" date="2018-07" db="EMBL/GenBank/DDBJ databases">
        <authorList>
            <person name="Gao Z.-S."/>
            <person name="Jia H.-M."/>
            <person name="Jia H.-J."/>
            <person name="Cai Q.-L."/>
            <person name="Wang Y."/>
            <person name="Zhao H.-B."/>
        </authorList>
    </citation>
    <scope>NUCLEOTIDE SEQUENCE</scope>
    <source>
        <tissue evidence="10">Leaves</tissue>
    </source>
</reference>
<accession>A0A6A1WGJ0</accession>
<dbReference type="Gene3D" id="3.30.110.60">
    <property type="entry name" value="YhbY-like"/>
    <property type="match status" value="2"/>
</dbReference>
<dbReference type="GO" id="GO:0000373">
    <property type="term" value="P:Group II intron splicing"/>
    <property type="evidence" value="ECO:0007669"/>
    <property type="project" value="InterPro"/>
</dbReference>
<reference evidence="10 12" key="2">
    <citation type="journal article" date="2019" name="Plant Biotechnol. J.">
        <title>The red bayberry genome and genetic basis of sex determination.</title>
        <authorList>
            <person name="Jia H.M."/>
            <person name="Jia H.J."/>
            <person name="Cai Q.L."/>
            <person name="Wang Y."/>
            <person name="Zhao H.B."/>
            <person name="Yang W.F."/>
            <person name="Wang G.Y."/>
            <person name="Li Y.H."/>
            <person name="Zhan D.L."/>
            <person name="Shen Y.T."/>
            <person name="Niu Q.F."/>
            <person name="Chang L."/>
            <person name="Qiu J."/>
            <person name="Zhao L."/>
            <person name="Xie H.B."/>
            <person name="Fu W.Y."/>
            <person name="Jin J."/>
            <person name="Li X.W."/>
            <person name="Jiao Y."/>
            <person name="Zhou C.C."/>
            <person name="Tu T."/>
            <person name="Chai C.Y."/>
            <person name="Gao J.L."/>
            <person name="Fan L.J."/>
            <person name="van de Weg E."/>
            <person name="Wang J.Y."/>
            <person name="Gao Z.S."/>
        </authorList>
    </citation>
    <scope>NUCLEOTIDE SEQUENCE [LARGE SCALE GENOMIC DNA]</scope>
    <source>
        <tissue evidence="10">Leaves</tissue>
    </source>
</reference>
<comment type="caution">
    <text evidence="10">The sequence shown here is derived from an EMBL/GenBank/DDBJ whole genome shotgun (WGS) entry which is preliminary data.</text>
</comment>
<dbReference type="PANTHER" id="PTHR46247">
    <property type="entry name" value="CRS2-ASSOCIATED FACTOR 1, CHLOROPLASTIC"/>
    <property type="match status" value="1"/>
</dbReference>
<keyword evidence="6" id="KW-0687">Ribonucleoprotein</keyword>
<feature type="domain" description="CRM" evidence="9">
    <location>
        <begin position="258"/>
        <end position="354"/>
    </location>
</feature>
<evidence type="ECO:0000256" key="4">
    <source>
        <dbReference type="ARBA" id="ARBA00022946"/>
    </source>
</evidence>
<evidence type="ECO:0000256" key="1">
    <source>
        <dbReference type="ARBA" id="ARBA00022664"/>
    </source>
</evidence>
<dbReference type="SUPFAM" id="SSF75471">
    <property type="entry name" value="YhbY-like"/>
    <property type="match status" value="2"/>
</dbReference>
<evidence type="ECO:0000256" key="6">
    <source>
        <dbReference type="ARBA" id="ARBA00023274"/>
    </source>
</evidence>
<dbReference type="Pfam" id="PF01985">
    <property type="entry name" value="CRS1_YhbY"/>
    <property type="match status" value="2"/>
</dbReference>
<dbReference type="SMART" id="SM01103">
    <property type="entry name" value="CRS1_YhbY"/>
    <property type="match status" value="2"/>
</dbReference>
<dbReference type="EMBL" id="RXIC02000020">
    <property type="protein sequence ID" value="KAB1224436.1"/>
    <property type="molecule type" value="Genomic_DNA"/>
</dbReference>
<evidence type="ECO:0000256" key="8">
    <source>
        <dbReference type="SAM" id="MobiDB-lite"/>
    </source>
</evidence>
<dbReference type="FunFam" id="3.30.110.60:FF:000002">
    <property type="entry name" value="CRS2-associated factor 1, chloroplastic"/>
    <property type="match status" value="2"/>
</dbReference>
<dbReference type="PANTHER" id="PTHR46247:SF1">
    <property type="entry name" value="CRS2-ASSOCIATED FACTOR 1, CHLOROPLASTIC"/>
    <property type="match status" value="1"/>
</dbReference>
<evidence type="ECO:0000313" key="12">
    <source>
        <dbReference type="Proteomes" id="UP000516437"/>
    </source>
</evidence>
<organism evidence="10 12">
    <name type="scientific">Morella rubra</name>
    <name type="common">Chinese bayberry</name>
    <dbReference type="NCBI Taxonomy" id="262757"/>
    <lineage>
        <taxon>Eukaryota</taxon>
        <taxon>Viridiplantae</taxon>
        <taxon>Streptophyta</taxon>
        <taxon>Embryophyta</taxon>
        <taxon>Tracheophyta</taxon>
        <taxon>Spermatophyta</taxon>
        <taxon>Magnoliopsida</taxon>
        <taxon>eudicotyledons</taxon>
        <taxon>Gunneridae</taxon>
        <taxon>Pentapetalae</taxon>
        <taxon>rosids</taxon>
        <taxon>fabids</taxon>
        <taxon>Fagales</taxon>
        <taxon>Myricaceae</taxon>
        <taxon>Morella</taxon>
    </lineage>
</organism>